<keyword evidence="4" id="KW-1185">Reference proteome</keyword>
<organism evidence="3 4">
    <name type="scientific">Streptomyces sanyensis</name>
    <dbReference type="NCBI Taxonomy" id="568869"/>
    <lineage>
        <taxon>Bacteria</taxon>
        <taxon>Bacillati</taxon>
        <taxon>Actinomycetota</taxon>
        <taxon>Actinomycetes</taxon>
        <taxon>Kitasatosporales</taxon>
        <taxon>Streptomycetaceae</taxon>
        <taxon>Streptomyces</taxon>
    </lineage>
</organism>
<dbReference type="Proteomes" id="UP001501147">
    <property type="component" value="Unassembled WGS sequence"/>
</dbReference>
<accession>A0ABP9AW46</accession>
<dbReference type="EMBL" id="BAABJV010000012">
    <property type="protein sequence ID" value="GAA4787101.1"/>
    <property type="molecule type" value="Genomic_DNA"/>
</dbReference>
<evidence type="ECO:0000256" key="2">
    <source>
        <dbReference type="SAM" id="Phobius"/>
    </source>
</evidence>
<feature type="region of interest" description="Disordered" evidence="1">
    <location>
        <begin position="62"/>
        <end position="98"/>
    </location>
</feature>
<evidence type="ECO:0000256" key="1">
    <source>
        <dbReference type="SAM" id="MobiDB-lite"/>
    </source>
</evidence>
<gene>
    <name evidence="3" type="ORF">GCM10023329_42560</name>
</gene>
<feature type="compositionally biased region" description="Basic residues" evidence="1">
    <location>
        <begin position="166"/>
        <end position="176"/>
    </location>
</feature>
<evidence type="ECO:0000313" key="4">
    <source>
        <dbReference type="Proteomes" id="UP001501147"/>
    </source>
</evidence>
<feature type="region of interest" description="Disordered" evidence="1">
    <location>
        <begin position="147"/>
        <end position="182"/>
    </location>
</feature>
<protein>
    <recommendedName>
        <fullName evidence="5">Integral membrane protein</fullName>
    </recommendedName>
</protein>
<keyword evidence="2" id="KW-0472">Membrane</keyword>
<comment type="caution">
    <text evidence="3">The sequence shown here is derived from an EMBL/GenBank/DDBJ whole genome shotgun (WGS) entry which is preliminary data.</text>
</comment>
<keyword evidence="2" id="KW-1133">Transmembrane helix</keyword>
<evidence type="ECO:0008006" key="5">
    <source>
        <dbReference type="Google" id="ProtNLM"/>
    </source>
</evidence>
<proteinExistence type="predicted"/>
<reference evidence="4" key="1">
    <citation type="journal article" date="2019" name="Int. J. Syst. Evol. Microbiol.">
        <title>The Global Catalogue of Microorganisms (GCM) 10K type strain sequencing project: providing services to taxonomists for standard genome sequencing and annotation.</title>
        <authorList>
            <consortium name="The Broad Institute Genomics Platform"/>
            <consortium name="The Broad Institute Genome Sequencing Center for Infectious Disease"/>
            <person name="Wu L."/>
            <person name="Ma J."/>
        </authorList>
    </citation>
    <scope>NUCLEOTIDE SEQUENCE [LARGE SCALE GENOMIC DNA]</scope>
    <source>
        <strain evidence="4">JCM 18324</strain>
    </source>
</reference>
<feature type="compositionally biased region" description="Pro residues" evidence="1">
    <location>
        <begin position="147"/>
        <end position="156"/>
    </location>
</feature>
<feature type="transmembrane region" description="Helical" evidence="2">
    <location>
        <begin position="6"/>
        <end position="28"/>
    </location>
</feature>
<keyword evidence="2" id="KW-0812">Transmembrane</keyword>
<sequence>MAAGGRLPGAVGLAGVFAVLALVCTALGGLRRHRFAATALFLGAVQSVLHLVFHAMTGGHGAPAAQPGAGGAHPGHGHHGMPSHGADAAPAGTSGHAVDPGMTPAHTLAALCAAVCLIHGERVLGRLAGLLLRPLLRIPAAPAVPVPPGRPGPGPGPAAAAPHGVLHSRVHPRRGPPRATYA</sequence>
<evidence type="ECO:0000313" key="3">
    <source>
        <dbReference type="EMBL" id="GAA4787101.1"/>
    </source>
</evidence>
<name>A0ABP9AW46_9ACTN</name>